<comment type="similarity">
    <text evidence="2">Belongs to the prokaryotic molybdopterin-containing oxidoreductase family.</text>
</comment>
<evidence type="ECO:0000256" key="3">
    <source>
        <dbReference type="ARBA" id="ARBA00022723"/>
    </source>
</evidence>
<dbReference type="InterPro" id="IPR006656">
    <property type="entry name" value="Mopterin_OxRdtase"/>
</dbReference>
<dbReference type="InterPro" id="IPR006657">
    <property type="entry name" value="MoPterin_dinucl-bd_dom"/>
</dbReference>
<dbReference type="Proteomes" id="UP000830167">
    <property type="component" value="Chromosome"/>
</dbReference>
<keyword evidence="4" id="KW-0408">Iron</keyword>
<dbReference type="Gene3D" id="2.20.25.90">
    <property type="entry name" value="ADC-like domains"/>
    <property type="match status" value="1"/>
</dbReference>
<evidence type="ECO:0000259" key="6">
    <source>
        <dbReference type="PROSITE" id="PS51669"/>
    </source>
</evidence>
<dbReference type="Pfam" id="PF01568">
    <property type="entry name" value="Molydop_binding"/>
    <property type="match status" value="1"/>
</dbReference>
<dbReference type="CDD" id="cd02766">
    <property type="entry name" value="MopB_3"/>
    <property type="match status" value="1"/>
</dbReference>
<dbReference type="Gene3D" id="3.40.228.10">
    <property type="entry name" value="Dimethylsulfoxide Reductase, domain 2"/>
    <property type="match status" value="1"/>
</dbReference>
<dbReference type="Gene3D" id="3.30.2070.10">
    <property type="entry name" value="Formate dehydrogenase/DMSO reductase"/>
    <property type="match status" value="1"/>
</dbReference>
<keyword evidence="5" id="KW-0411">Iron-sulfur</keyword>
<comment type="cofactor">
    <cofactor evidence="1">
        <name>Mo-bis(molybdopterin guanine dinucleotide)</name>
        <dbReference type="ChEBI" id="CHEBI:60539"/>
    </cofactor>
</comment>
<name>A0ABY4CN77_9BACL</name>
<dbReference type="InterPro" id="IPR009010">
    <property type="entry name" value="Asp_de-COase-like_dom_sf"/>
</dbReference>
<evidence type="ECO:0000256" key="5">
    <source>
        <dbReference type="ARBA" id="ARBA00023014"/>
    </source>
</evidence>
<dbReference type="Gene3D" id="2.40.40.20">
    <property type="match status" value="1"/>
</dbReference>
<feature type="domain" description="4Fe-4S Mo/W bis-MGD-type" evidence="6">
    <location>
        <begin position="1"/>
        <end position="59"/>
    </location>
</feature>
<keyword evidence="8" id="KW-1185">Reference proteome</keyword>
<dbReference type="Pfam" id="PF04879">
    <property type="entry name" value="Molybdop_Fe4S4"/>
    <property type="match status" value="1"/>
</dbReference>
<evidence type="ECO:0000313" key="7">
    <source>
        <dbReference type="EMBL" id="UOF91739.1"/>
    </source>
</evidence>
<dbReference type="SUPFAM" id="SSF50692">
    <property type="entry name" value="ADC-like"/>
    <property type="match status" value="1"/>
</dbReference>
<dbReference type="EMBL" id="CP089291">
    <property type="protein sequence ID" value="UOF91739.1"/>
    <property type="molecule type" value="Genomic_DNA"/>
</dbReference>
<dbReference type="InterPro" id="IPR006963">
    <property type="entry name" value="Mopterin_OxRdtase_4Fe-4S_dom"/>
</dbReference>
<dbReference type="PROSITE" id="PS51669">
    <property type="entry name" value="4FE4S_MOW_BIS_MGD"/>
    <property type="match status" value="1"/>
</dbReference>
<dbReference type="Pfam" id="PF00384">
    <property type="entry name" value="Molybdopterin"/>
    <property type="match status" value="1"/>
</dbReference>
<dbReference type="PANTHER" id="PTHR43742:SF6">
    <property type="entry name" value="OXIDOREDUCTASE YYAE-RELATED"/>
    <property type="match status" value="1"/>
</dbReference>
<evidence type="ECO:0000256" key="1">
    <source>
        <dbReference type="ARBA" id="ARBA00001942"/>
    </source>
</evidence>
<dbReference type="RefSeq" id="WP_347438427.1">
    <property type="nucleotide sequence ID" value="NZ_CP089291.1"/>
</dbReference>
<proteinExistence type="inferred from homology"/>
<dbReference type="InterPro" id="IPR050612">
    <property type="entry name" value="Prok_Mopterin_Oxidored"/>
</dbReference>
<gene>
    <name evidence="7" type="ORF">LSG31_05680</name>
</gene>
<protein>
    <submittedName>
        <fullName evidence="7">Molybdopterin-dependent oxidoreductase</fullName>
    </submittedName>
</protein>
<reference evidence="7" key="1">
    <citation type="submission" date="2021-12" db="EMBL/GenBank/DDBJ databases">
        <title>Alicyclobacillaceae gen. nov., sp. nov., isolated from chalcocite enrichment system.</title>
        <authorList>
            <person name="Jiang Z."/>
        </authorList>
    </citation>
    <scope>NUCLEOTIDE SEQUENCE</scope>
    <source>
        <strain evidence="7">MYW30-H2</strain>
    </source>
</reference>
<organism evidence="7 8">
    <name type="scientific">Fodinisporobacter ferrooxydans</name>
    <dbReference type="NCBI Taxonomy" id="2901836"/>
    <lineage>
        <taxon>Bacteria</taxon>
        <taxon>Bacillati</taxon>
        <taxon>Bacillota</taxon>
        <taxon>Bacilli</taxon>
        <taxon>Bacillales</taxon>
        <taxon>Alicyclobacillaceae</taxon>
        <taxon>Fodinisporobacter</taxon>
    </lineage>
</organism>
<evidence type="ECO:0000313" key="8">
    <source>
        <dbReference type="Proteomes" id="UP000830167"/>
    </source>
</evidence>
<dbReference type="SUPFAM" id="SSF53706">
    <property type="entry name" value="Formate dehydrogenase/DMSO reductase, domains 1-3"/>
    <property type="match status" value="1"/>
</dbReference>
<evidence type="ECO:0000256" key="4">
    <source>
        <dbReference type="ARBA" id="ARBA00023004"/>
    </source>
</evidence>
<dbReference type="Gene3D" id="3.40.50.740">
    <property type="match status" value="1"/>
</dbReference>
<keyword evidence="3" id="KW-0479">Metal-binding</keyword>
<dbReference type="SMART" id="SM00926">
    <property type="entry name" value="Molybdop_Fe4S4"/>
    <property type="match status" value="1"/>
</dbReference>
<accession>A0ABY4CN77</accession>
<dbReference type="PANTHER" id="PTHR43742">
    <property type="entry name" value="TRIMETHYLAMINE-N-OXIDE REDUCTASE"/>
    <property type="match status" value="1"/>
</dbReference>
<sequence>MKHIRTACPLDCWDACGMVATVDEHGRIRHIEGDPEHPITQGMICGKGRKLVDRLYHKERILTPLKKINGRFHEISWQLALDEIAEYMSNFRSSYGPTSILHHYDYGSGTLLKTMETRFFNLFGGFTDTIGSLCWGAGLEAQRFDFGYSASHSPDDMAEHSGHIVIWGRNVNVTNMHMMPFIKRAMARGVPITVINPSPTDFDRFVANRFHPRPGTDGALAFGVCKQLIDLNLADEMFIKNRTVGFQQFHDSLQSFSLDRVSEMTGISSEQIMQLAAIYGDAKPTCTLLGIGLQRYSNGGNTIRAIDALAAISGNIGISGAGVNYANRGISKFFDWDAFTALDKRYAYREFTKITQADEIIQAQNPPIQMLFVTRANPITQIPDANKTIRAYQSIPVKVVIDMFMTETAKLADYILPCLHALEEEDVLFSTMWSPYMVYMNPVISRIGDTKPDLEIWQELANRLGFGAEMAGSPKEWIDRAFGKLKEYGISSERLQKAGYLRFPIPEVPWKEGEFATPSGKYEFLSSLAGEESGALPVYLENQDERYRNRYPFHLLTVHPRKSLNSQGYTINGQIELPQIEISKAIAMQRSVTTGDRILIWNDRGSLVGRVKVSSGLQEQTIKIEQGFSTKEGKSVNILTANYLSDLGIGSAQYDCRINLKKI</sequence>
<evidence type="ECO:0000256" key="2">
    <source>
        <dbReference type="ARBA" id="ARBA00010312"/>
    </source>
</evidence>